<comment type="caution">
    <text evidence="2">The sequence shown here is derived from an EMBL/GenBank/DDBJ whole genome shotgun (WGS) entry which is preliminary data.</text>
</comment>
<dbReference type="EMBL" id="WRPP01000006">
    <property type="protein sequence ID" value="MVU81227.1"/>
    <property type="molecule type" value="Genomic_DNA"/>
</dbReference>
<feature type="transmembrane region" description="Helical" evidence="1">
    <location>
        <begin position="33"/>
        <end position="51"/>
    </location>
</feature>
<feature type="transmembrane region" description="Helical" evidence="1">
    <location>
        <begin position="97"/>
        <end position="116"/>
    </location>
</feature>
<keyword evidence="1" id="KW-1133">Transmembrane helix</keyword>
<keyword evidence="1" id="KW-0812">Transmembrane</keyword>
<dbReference type="AlphaFoldDB" id="A0A7K1V3X5"/>
<dbReference type="Proteomes" id="UP000466794">
    <property type="component" value="Unassembled WGS sequence"/>
</dbReference>
<dbReference type="RefSeq" id="WP_157390841.1">
    <property type="nucleotide sequence ID" value="NZ_WRPP01000006.1"/>
</dbReference>
<keyword evidence="3" id="KW-1185">Reference proteome</keyword>
<reference evidence="2 3" key="1">
    <citation type="submission" date="2019-12" db="EMBL/GenBank/DDBJ databases">
        <title>Nocardia sp. nov. ET3-3 isolated from soil.</title>
        <authorList>
            <person name="Kanchanasin P."/>
            <person name="Tanasupawat S."/>
            <person name="Yuki M."/>
            <person name="Kudo T."/>
        </authorList>
    </citation>
    <scope>NUCLEOTIDE SEQUENCE [LARGE SCALE GENOMIC DNA]</scope>
    <source>
        <strain evidence="2 3">ET3-3</strain>
    </source>
</reference>
<evidence type="ECO:0000313" key="2">
    <source>
        <dbReference type="EMBL" id="MVU81227.1"/>
    </source>
</evidence>
<organism evidence="2 3">
    <name type="scientific">Nocardia terrae</name>
    <dbReference type="NCBI Taxonomy" id="2675851"/>
    <lineage>
        <taxon>Bacteria</taxon>
        <taxon>Bacillati</taxon>
        <taxon>Actinomycetota</taxon>
        <taxon>Actinomycetes</taxon>
        <taxon>Mycobacteriales</taxon>
        <taxon>Nocardiaceae</taxon>
        <taxon>Nocardia</taxon>
    </lineage>
</organism>
<gene>
    <name evidence="2" type="ORF">GPX89_28780</name>
</gene>
<evidence type="ECO:0000256" key="1">
    <source>
        <dbReference type="SAM" id="Phobius"/>
    </source>
</evidence>
<name>A0A7K1V3X5_9NOCA</name>
<keyword evidence="1" id="KW-0472">Membrane</keyword>
<protein>
    <submittedName>
        <fullName evidence="2">Uncharacterized protein</fullName>
    </submittedName>
</protein>
<sequence length="155" mass="16767">MQDAQTPQQALDIAAATTRQAHEAAALPRWQPIAAAVSGALAAFLLCTLVADGIGRPFGWIILIAGIGSGCVVFGFARRQRRLQRVRGIVPLPMAEWKQNVALLVVILAVPLIGHATSMPDASTRLASSVVLGAWIWFMQSRPRILSRKPRAWKP</sequence>
<evidence type="ECO:0000313" key="3">
    <source>
        <dbReference type="Proteomes" id="UP000466794"/>
    </source>
</evidence>
<accession>A0A7K1V3X5</accession>
<proteinExistence type="predicted"/>
<feature type="transmembrane region" description="Helical" evidence="1">
    <location>
        <begin position="122"/>
        <end position="139"/>
    </location>
</feature>
<feature type="transmembrane region" description="Helical" evidence="1">
    <location>
        <begin position="57"/>
        <end position="77"/>
    </location>
</feature>